<dbReference type="EMBL" id="CAJPEV010004827">
    <property type="protein sequence ID" value="CAG0902359.1"/>
    <property type="molecule type" value="Genomic_DNA"/>
</dbReference>
<proteinExistence type="inferred from homology"/>
<keyword evidence="2" id="KW-0808">Transferase</keyword>
<organism evidence="4">
    <name type="scientific">Darwinula stevensoni</name>
    <dbReference type="NCBI Taxonomy" id="69355"/>
    <lineage>
        <taxon>Eukaryota</taxon>
        <taxon>Metazoa</taxon>
        <taxon>Ecdysozoa</taxon>
        <taxon>Arthropoda</taxon>
        <taxon>Crustacea</taxon>
        <taxon>Oligostraca</taxon>
        <taxon>Ostracoda</taxon>
        <taxon>Podocopa</taxon>
        <taxon>Podocopida</taxon>
        <taxon>Darwinulocopina</taxon>
        <taxon>Darwinuloidea</taxon>
        <taxon>Darwinulidae</taxon>
        <taxon>Darwinula</taxon>
    </lineage>
</organism>
<evidence type="ECO:0000313" key="4">
    <source>
        <dbReference type="EMBL" id="CAD7252770.1"/>
    </source>
</evidence>
<gene>
    <name evidence="4" type="ORF">DSTB1V02_LOCUS12525</name>
</gene>
<dbReference type="SUPFAM" id="SSF52540">
    <property type="entry name" value="P-loop containing nucleoside triphosphate hydrolases"/>
    <property type="match status" value="1"/>
</dbReference>
<comment type="similarity">
    <text evidence="1">Belongs to the sulfotransferase 1 family.</text>
</comment>
<keyword evidence="5" id="KW-1185">Reference proteome</keyword>
<dbReference type="AlphaFoldDB" id="A0A7R9AEG3"/>
<evidence type="ECO:0000313" key="5">
    <source>
        <dbReference type="Proteomes" id="UP000677054"/>
    </source>
</evidence>
<evidence type="ECO:0000256" key="1">
    <source>
        <dbReference type="ARBA" id="ARBA00005771"/>
    </source>
</evidence>
<feature type="domain" description="Sulfotransferase" evidence="3">
    <location>
        <begin position="28"/>
        <end position="216"/>
    </location>
</feature>
<feature type="non-terminal residue" evidence="4">
    <location>
        <position position="223"/>
    </location>
</feature>
<protein>
    <recommendedName>
        <fullName evidence="3">Sulfotransferase domain-containing protein</fullName>
    </recommendedName>
</protein>
<accession>A0A7R9AEG3</accession>
<dbReference type="Pfam" id="PF00685">
    <property type="entry name" value="Sulfotransfer_1"/>
    <property type="match status" value="1"/>
</dbReference>
<evidence type="ECO:0000256" key="2">
    <source>
        <dbReference type="ARBA" id="ARBA00022679"/>
    </source>
</evidence>
<dbReference type="EMBL" id="LR904344">
    <property type="protein sequence ID" value="CAD7252770.1"/>
    <property type="molecule type" value="Genomic_DNA"/>
</dbReference>
<dbReference type="Proteomes" id="UP000677054">
    <property type="component" value="Unassembled WGS sequence"/>
</dbReference>
<reference evidence="4" key="1">
    <citation type="submission" date="2020-11" db="EMBL/GenBank/DDBJ databases">
        <authorList>
            <person name="Tran Van P."/>
        </authorList>
    </citation>
    <scope>NUCLEOTIDE SEQUENCE</scope>
</reference>
<evidence type="ECO:0000259" key="3">
    <source>
        <dbReference type="Pfam" id="PF00685"/>
    </source>
</evidence>
<dbReference type="OrthoDB" id="205623at2759"/>
<dbReference type="InterPro" id="IPR027417">
    <property type="entry name" value="P-loop_NTPase"/>
</dbReference>
<name>A0A7R9AEG3_9CRUS</name>
<dbReference type="Gene3D" id="3.40.50.300">
    <property type="entry name" value="P-loop containing nucleotide triphosphate hydrolases"/>
    <property type="match status" value="1"/>
</dbReference>
<dbReference type="GO" id="GO:0008146">
    <property type="term" value="F:sulfotransferase activity"/>
    <property type="evidence" value="ECO:0007669"/>
    <property type="project" value="InterPro"/>
</dbReference>
<sequence>WDCLVPPDGLPDLSHLAIPFDTIEEADKYFQKPGNMMIYVSRNPKDSWVSYYHLSRSFQNFTGTMDDFMEQHIQEIGMWGPHWKHVREHLEMRNEPNVCFLTFESLKKPKKRGTLIVLMTTNPYRQNTIEEIKKIALFLGKDLTQEQVKAVKEEASIERMREKAPVTGDYRWKNLHNEDLTKPFVRDGKVGGWRNELTQEQIEKIDKYIKDYFQDIGLFETHS</sequence>
<dbReference type="InterPro" id="IPR000863">
    <property type="entry name" value="Sulfotransferase_dom"/>
</dbReference>
<dbReference type="PANTHER" id="PTHR11783">
    <property type="entry name" value="SULFOTRANSFERASE SULT"/>
    <property type="match status" value="1"/>
</dbReference>